<dbReference type="FunCoup" id="Q4N772">
    <property type="interactions" value="10"/>
</dbReference>
<dbReference type="RefSeq" id="XP_766469.1">
    <property type="nucleotide sequence ID" value="XM_761376.1"/>
</dbReference>
<dbReference type="AlphaFoldDB" id="Q4N772"/>
<dbReference type="eggNOG" id="ENOG502QZG6">
    <property type="taxonomic scope" value="Eukaryota"/>
</dbReference>
<sequence>MRILIYLKIFLEILTVNGFIITRNTFPKFNTNLYMIWAYPLFDDSPKRGPRRKIHQAFERGPVRANVTLNYEYANRLAQNMFHVPGKGELPYITEEGLGDTEDIHTSPETACGGIDIDQAEFDKIKNVYKVFNDRNCGVLRILGAKMGHFSFLYYGPIRHKYGIKCYLRYLINRVYPGSKVTILTQESYDRNRIQQGVNPGLFAKQRRLMVTGRDYCESFNDGLPNENALPPKVDMII</sequence>
<accession>Q4N772</accession>
<dbReference type="EMBL" id="AAGK01000001">
    <property type="protein sequence ID" value="EAN34186.1"/>
    <property type="molecule type" value="Genomic_DNA"/>
</dbReference>
<evidence type="ECO:0000313" key="2">
    <source>
        <dbReference type="Proteomes" id="UP000001949"/>
    </source>
</evidence>
<proteinExistence type="predicted"/>
<dbReference type="OMA" id="KCYLRYL"/>
<keyword evidence="2" id="KW-1185">Reference proteome</keyword>
<gene>
    <name evidence="1" type="ordered locus">TP01_0948</name>
</gene>
<dbReference type="VEuPathDB" id="PiroplasmaDB:TpMuguga_01g00948"/>
<comment type="caution">
    <text evidence="1">The sequence shown here is derived from an EMBL/GenBank/DDBJ whole genome shotgun (WGS) entry which is preliminary data.</text>
</comment>
<dbReference type="InParanoid" id="Q4N772"/>
<protein>
    <submittedName>
        <fullName evidence="1">Uncharacterized protein</fullName>
    </submittedName>
</protein>
<evidence type="ECO:0000313" key="1">
    <source>
        <dbReference type="EMBL" id="EAN34186.1"/>
    </source>
</evidence>
<dbReference type="KEGG" id="tpv:TP01_0948"/>
<dbReference type="Proteomes" id="UP000001949">
    <property type="component" value="Unassembled WGS sequence"/>
</dbReference>
<name>Q4N772_THEPA</name>
<dbReference type="GeneID" id="3503123"/>
<reference evidence="1 2" key="1">
    <citation type="journal article" date="2005" name="Science">
        <title>Genome sequence of Theileria parva, a bovine pathogen that transforms lymphocytes.</title>
        <authorList>
            <person name="Gardner M.J."/>
            <person name="Bishop R."/>
            <person name="Shah T."/>
            <person name="de Villiers E.P."/>
            <person name="Carlton J.M."/>
            <person name="Hall N."/>
            <person name="Ren Q."/>
            <person name="Paulsen I.T."/>
            <person name="Pain A."/>
            <person name="Berriman M."/>
            <person name="Wilson R.J.M."/>
            <person name="Sato S."/>
            <person name="Ralph S.A."/>
            <person name="Mann D.J."/>
            <person name="Xiong Z."/>
            <person name="Shallom S.J."/>
            <person name="Weidman J."/>
            <person name="Jiang L."/>
            <person name="Lynn J."/>
            <person name="Weaver B."/>
            <person name="Shoaibi A."/>
            <person name="Domingo A.R."/>
            <person name="Wasawo D."/>
            <person name="Crabtree J."/>
            <person name="Wortman J.R."/>
            <person name="Haas B."/>
            <person name="Angiuoli S.V."/>
            <person name="Creasy T.H."/>
            <person name="Lu C."/>
            <person name="Suh B."/>
            <person name="Silva J.C."/>
            <person name="Utterback T.R."/>
            <person name="Feldblyum T.V."/>
            <person name="Pertea M."/>
            <person name="Allen J."/>
            <person name="Nierman W.C."/>
            <person name="Taracha E.L.N."/>
            <person name="Salzberg S.L."/>
            <person name="White O.R."/>
            <person name="Fitzhugh H.A."/>
            <person name="Morzaria S."/>
            <person name="Venter J.C."/>
            <person name="Fraser C.M."/>
            <person name="Nene V."/>
        </authorList>
    </citation>
    <scope>NUCLEOTIDE SEQUENCE [LARGE SCALE GENOMIC DNA]</scope>
    <source>
        <strain evidence="1 2">Muguga</strain>
    </source>
</reference>
<organism evidence="1 2">
    <name type="scientific">Theileria parva</name>
    <name type="common">East coast fever infection agent</name>
    <dbReference type="NCBI Taxonomy" id="5875"/>
    <lineage>
        <taxon>Eukaryota</taxon>
        <taxon>Sar</taxon>
        <taxon>Alveolata</taxon>
        <taxon>Apicomplexa</taxon>
        <taxon>Aconoidasida</taxon>
        <taxon>Piroplasmida</taxon>
        <taxon>Theileriidae</taxon>
        <taxon>Theileria</taxon>
    </lineage>
</organism>